<dbReference type="EMBL" id="CP030759">
    <property type="protein sequence ID" value="AXA35249.1"/>
    <property type="molecule type" value="Genomic_DNA"/>
</dbReference>
<organism evidence="2 3">
    <name type="scientific">Sumerlaea chitinivorans</name>
    <dbReference type="NCBI Taxonomy" id="2250252"/>
    <lineage>
        <taxon>Bacteria</taxon>
        <taxon>Candidatus Sumerlaeota</taxon>
        <taxon>Candidatus Sumerlaeia</taxon>
        <taxon>Candidatus Sumerlaeales</taxon>
        <taxon>Candidatus Sumerlaeaceae</taxon>
        <taxon>Candidatus Sumerlaea</taxon>
    </lineage>
</organism>
<feature type="region of interest" description="Disordered" evidence="1">
    <location>
        <begin position="264"/>
        <end position="301"/>
    </location>
</feature>
<evidence type="ECO:0000313" key="2">
    <source>
        <dbReference type="EMBL" id="AXA35249.1"/>
    </source>
</evidence>
<dbReference type="KEGG" id="schv:BRCON_0472"/>
<name>A0A2Z4Y2Q8_SUMC1</name>
<protein>
    <submittedName>
        <fullName evidence="2">Uncharacterized protein</fullName>
    </submittedName>
</protein>
<evidence type="ECO:0000313" key="3">
    <source>
        <dbReference type="Proteomes" id="UP000262583"/>
    </source>
</evidence>
<dbReference type="Proteomes" id="UP000262583">
    <property type="component" value="Chromosome"/>
</dbReference>
<reference evidence="2 3" key="1">
    <citation type="submission" date="2018-05" db="EMBL/GenBank/DDBJ databases">
        <title>A metagenomic window into the 2 km-deep terrestrial subsurface aquifer revealed taxonomically and functionally diverse microbial community comprising novel uncultured bacterial lineages.</title>
        <authorList>
            <person name="Kadnikov V.V."/>
            <person name="Mardanov A.V."/>
            <person name="Beletsky A.V."/>
            <person name="Banks D."/>
            <person name="Pimenov N.V."/>
            <person name="Frank Y.A."/>
            <person name="Karnachuk O.V."/>
            <person name="Ravin N.V."/>
        </authorList>
    </citation>
    <scope>NUCLEOTIDE SEQUENCE [LARGE SCALE GENOMIC DNA]</scope>
    <source>
        <strain evidence="2">BY</strain>
    </source>
</reference>
<accession>A0A2Z4Y2Q8</accession>
<feature type="region of interest" description="Disordered" evidence="1">
    <location>
        <begin position="1"/>
        <end position="25"/>
    </location>
</feature>
<dbReference type="AlphaFoldDB" id="A0A2Z4Y2Q8"/>
<evidence type="ECO:0000256" key="1">
    <source>
        <dbReference type="SAM" id="MobiDB-lite"/>
    </source>
</evidence>
<proteinExistence type="predicted"/>
<gene>
    <name evidence="2" type="ORF">BRCON_0472</name>
</gene>
<feature type="compositionally biased region" description="Low complexity" evidence="1">
    <location>
        <begin position="11"/>
        <end position="25"/>
    </location>
</feature>
<sequence length="301" mass="33969">MGTPPPLPSLGSVTEEASETTTAVAGAPAGPIELYEFLFVAHDEYGVLREKMSVEEAKKIKDKEIASLAQKYGNPQAGAQQQQGADPRAFASWDFYFQQLELYGRYVKEQLLPNASEDLPDPDFNVSSQEAVVANRKDLKTAYDKAAQEEVNRQRDENLEFYERLQRREDVRKKYLEWLAQQDQDLTRWATAWGRRANASRWVAAEGKFSRDDWYYGTNFGVGQPLEVQIGGQQFVYSAEPVSDVSEAQVNILTQHVSPYDIVGPDGEIRTRESELQRGTLVEPPLEEEKTKSPGLIEVTQ</sequence>
<feature type="compositionally biased region" description="Basic and acidic residues" evidence="1">
    <location>
        <begin position="267"/>
        <end position="276"/>
    </location>
</feature>